<evidence type="ECO:0000313" key="3">
    <source>
        <dbReference type="WBParaSite" id="TCLT_0000365701-mRNA-1"/>
    </source>
</evidence>
<organism evidence="3">
    <name type="scientific">Thelazia callipaeda</name>
    <name type="common">Oriental eyeworm</name>
    <name type="synonym">Parasitic nematode</name>
    <dbReference type="NCBI Taxonomy" id="103827"/>
    <lineage>
        <taxon>Eukaryota</taxon>
        <taxon>Metazoa</taxon>
        <taxon>Ecdysozoa</taxon>
        <taxon>Nematoda</taxon>
        <taxon>Chromadorea</taxon>
        <taxon>Rhabditida</taxon>
        <taxon>Spirurina</taxon>
        <taxon>Spiruromorpha</taxon>
        <taxon>Thelazioidea</taxon>
        <taxon>Thelaziidae</taxon>
        <taxon>Thelazia</taxon>
    </lineage>
</organism>
<protein>
    <submittedName>
        <fullName evidence="3">Retrovirus-related Pol polyprotein from transposon TNT 1-94</fullName>
    </submittedName>
</protein>
<evidence type="ECO:0000313" key="2">
    <source>
        <dbReference type="Proteomes" id="UP000276776"/>
    </source>
</evidence>
<dbReference type="Proteomes" id="UP000276776">
    <property type="component" value="Unassembled WGS sequence"/>
</dbReference>
<reference evidence="3" key="1">
    <citation type="submission" date="2017-02" db="UniProtKB">
        <authorList>
            <consortium name="WormBaseParasite"/>
        </authorList>
    </citation>
    <scope>IDENTIFICATION</scope>
</reference>
<dbReference type="AlphaFoldDB" id="A0A0N5CTU5"/>
<name>A0A0N5CTU5_THECL</name>
<dbReference type="OrthoDB" id="10455037at2759"/>
<proteinExistence type="predicted"/>
<gene>
    <name evidence="1" type="ORF">TCLT_LOCUS3645</name>
</gene>
<evidence type="ECO:0000313" key="1">
    <source>
        <dbReference type="EMBL" id="VDN00291.1"/>
    </source>
</evidence>
<dbReference type="WBParaSite" id="TCLT_0000365701-mRNA-1">
    <property type="protein sequence ID" value="TCLT_0000365701-mRNA-1"/>
    <property type="gene ID" value="TCLT_0000365701"/>
</dbReference>
<reference evidence="1 2" key="2">
    <citation type="submission" date="2018-11" db="EMBL/GenBank/DDBJ databases">
        <authorList>
            <consortium name="Pathogen Informatics"/>
        </authorList>
    </citation>
    <scope>NUCLEOTIDE SEQUENCE [LARGE SCALE GENOMIC DNA]</scope>
</reference>
<sequence>MIEKEGSMLCDLAKMEHLDLEGFIYYRSLKQIKMIYCALVGEVFVDEQTKIVNKNKIPNVGKWCKFSASRNV</sequence>
<keyword evidence="2" id="KW-1185">Reference proteome</keyword>
<dbReference type="EMBL" id="UYYF01002100">
    <property type="protein sequence ID" value="VDN00291.1"/>
    <property type="molecule type" value="Genomic_DNA"/>
</dbReference>
<accession>A0A0N5CTU5</accession>